<gene>
    <name evidence="2" type="ORF">GH714_010310</name>
</gene>
<dbReference type="AlphaFoldDB" id="A0A6A6M984"/>
<comment type="caution">
    <text evidence="2">The sequence shown here is derived from an EMBL/GenBank/DDBJ whole genome shotgun (WGS) entry which is preliminary data.</text>
</comment>
<dbReference type="Proteomes" id="UP000467840">
    <property type="component" value="Chromosome 17"/>
</dbReference>
<evidence type="ECO:0000313" key="2">
    <source>
        <dbReference type="EMBL" id="KAF2308519.1"/>
    </source>
</evidence>
<accession>A0A6A6M984</accession>
<reference evidence="2 3" key="1">
    <citation type="journal article" date="2020" name="Mol. Plant">
        <title>The Chromosome-Based Rubber Tree Genome Provides New Insights into Spurge Genome Evolution and Rubber Biosynthesis.</title>
        <authorList>
            <person name="Liu J."/>
            <person name="Shi C."/>
            <person name="Shi C.C."/>
            <person name="Li W."/>
            <person name="Zhang Q.J."/>
            <person name="Zhang Y."/>
            <person name="Li K."/>
            <person name="Lu H.F."/>
            <person name="Shi C."/>
            <person name="Zhu S.T."/>
            <person name="Xiao Z.Y."/>
            <person name="Nan H."/>
            <person name="Yue Y."/>
            <person name="Zhu X.G."/>
            <person name="Wu Y."/>
            <person name="Hong X.N."/>
            <person name="Fan G.Y."/>
            <person name="Tong Y."/>
            <person name="Zhang D."/>
            <person name="Mao C.L."/>
            <person name="Liu Y.L."/>
            <person name="Hao S.J."/>
            <person name="Liu W.Q."/>
            <person name="Lv M.Q."/>
            <person name="Zhang H.B."/>
            <person name="Liu Y."/>
            <person name="Hu-Tang G.R."/>
            <person name="Wang J.P."/>
            <person name="Wang J.H."/>
            <person name="Sun Y.H."/>
            <person name="Ni S.B."/>
            <person name="Chen W.B."/>
            <person name="Zhang X.C."/>
            <person name="Jiao Y.N."/>
            <person name="Eichler E.E."/>
            <person name="Li G.H."/>
            <person name="Liu X."/>
            <person name="Gao L.Z."/>
        </authorList>
    </citation>
    <scope>NUCLEOTIDE SEQUENCE [LARGE SCALE GENOMIC DNA]</scope>
    <source>
        <strain evidence="3">cv. GT1</strain>
        <tissue evidence="2">Leaf</tissue>
    </source>
</reference>
<evidence type="ECO:0000256" key="1">
    <source>
        <dbReference type="SAM" id="MobiDB-lite"/>
    </source>
</evidence>
<dbReference type="EMBL" id="JAAGAX010000007">
    <property type="protein sequence ID" value="KAF2308519.1"/>
    <property type="molecule type" value="Genomic_DNA"/>
</dbReference>
<feature type="region of interest" description="Disordered" evidence="1">
    <location>
        <begin position="1"/>
        <end position="22"/>
    </location>
</feature>
<organism evidence="2 3">
    <name type="scientific">Hevea brasiliensis</name>
    <name type="common">Para rubber tree</name>
    <name type="synonym">Siphonia brasiliensis</name>
    <dbReference type="NCBI Taxonomy" id="3981"/>
    <lineage>
        <taxon>Eukaryota</taxon>
        <taxon>Viridiplantae</taxon>
        <taxon>Streptophyta</taxon>
        <taxon>Embryophyta</taxon>
        <taxon>Tracheophyta</taxon>
        <taxon>Spermatophyta</taxon>
        <taxon>Magnoliopsida</taxon>
        <taxon>eudicotyledons</taxon>
        <taxon>Gunneridae</taxon>
        <taxon>Pentapetalae</taxon>
        <taxon>rosids</taxon>
        <taxon>fabids</taxon>
        <taxon>Malpighiales</taxon>
        <taxon>Euphorbiaceae</taxon>
        <taxon>Crotonoideae</taxon>
        <taxon>Micrandreae</taxon>
        <taxon>Hevea</taxon>
    </lineage>
</organism>
<keyword evidence="3" id="KW-1185">Reference proteome</keyword>
<evidence type="ECO:0000313" key="3">
    <source>
        <dbReference type="Proteomes" id="UP000467840"/>
    </source>
</evidence>
<proteinExistence type="predicted"/>
<protein>
    <submittedName>
        <fullName evidence="2">Uncharacterized protein</fullName>
    </submittedName>
</protein>
<name>A0A6A6M984_HEVBR</name>
<sequence>MTSVSLVGNSEREQKASLQHGGPVKVEVEATGVAESTVVEGQVDMIDVVVLPDMAGAAVMEIPRLMDLEVLQFDQVVNSEVLSEGQRESDSLRIEGGTLLTAAIGETPEGQTLLGASASEIVERQMLLAAKCPCA</sequence>